<dbReference type="EMBL" id="MLJW01000025">
    <property type="protein sequence ID" value="OIR09778.1"/>
    <property type="molecule type" value="Genomic_DNA"/>
</dbReference>
<proteinExistence type="predicted"/>
<sequence>MSLTTAALEQLEIAGIKMDRFQELVTRLFAYGIIVRDEDGVEQRFYDDARRIEALLSEYFGMAGFHLHHDIKGEFFRLYAPGAQVPGIIPEDAEPAPSLRARVTPDFVAAALALRFLYQKGLTDGGKDLTDEGEVLIRFDELAATLQTQLRRPLPESVVERDKLLRELKRHRLIRLSPTFSMSDEDALIAIRQTILGIISEDVLAAALEADGGDPLESGSDTTTQEVSQ</sequence>
<reference evidence="1" key="1">
    <citation type="submission" date="2016-10" db="EMBL/GenBank/DDBJ databases">
        <title>Sequence of Gallionella enrichment culture.</title>
        <authorList>
            <person name="Poehlein A."/>
            <person name="Muehling M."/>
            <person name="Daniel R."/>
        </authorList>
    </citation>
    <scope>NUCLEOTIDE SEQUENCE</scope>
</reference>
<name>A0A1J5SMQ3_9ZZZZ</name>
<accession>A0A1J5SMQ3</accession>
<dbReference type="AlphaFoldDB" id="A0A1J5SMQ3"/>
<evidence type="ECO:0008006" key="2">
    <source>
        <dbReference type="Google" id="ProtNLM"/>
    </source>
</evidence>
<comment type="caution">
    <text evidence="1">The sequence shown here is derived from an EMBL/GenBank/DDBJ whole genome shotgun (WGS) entry which is preliminary data.</text>
</comment>
<organism evidence="1">
    <name type="scientific">mine drainage metagenome</name>
    <dbReference type="NCBI Taxonomy" id="410659"/>
    <lineage>
        <taxon>unclassified sequences</taxon>
        <taxon>metagenomes</taxon>
        <taxon>ecological metagenomes</taxon>
    </lineage>
</organism>
<dbReference type="InterPro" id="IPR025449">
    <property type="entry name" value="JetB"/>
</dbReference>
<protein>
    <recommendedName>
        <fullName evidence="2">DUF4194 domain-containing protein</fullName>
    </recommendedName>
</protein>
<gene>
    <name evidence="1" type="ORF">GALL_81840</name>
</gene>
<dbReference type="Pfam" id="PF13835">
    <property type="entry name" value="DUF4194"/>
    <property type="match status" value="1"/>
</dbReference>
<evidence type="ECO:0000313" key="1">
    <source>
        <dbReference type="EMBL" id="OIR09778.1"/>
    </source>
</evidence>